<organism evidence="1">
    <name type="scientific">viral metagenome</name>
    <dbReference type="NCBI Taxonomy" id="1070528"/>
    <lineage>
        <taxon>unclassified sequences</taxon>
        <taxon>metagenomes</taxon>
        <taxon>organismal metagenomes</taxon>
    </lineage>
</organism>
<sequence length="139" mass="16279">MSLTAKQYDKIGQRIRLNNTTATRDLLLDDAINNIEYTLNKDGHTGKLSNPDGIIRSKPCIHKGFFIQCFGYKRYESDFDIYGKLVWYGFAKREITVKDRKEKVMFDVQNAYPLGCETEHEAGSYLFKMCDIFHENYRK</sequence>
<accession>A0A6H1ZNZ7</accession>
<evidence type="ECO:0000313" key="2">
    <source>
        <dbReference type="EMBL" id="QJA74113.1"/>
    </source>
</evidence>
<dbReference type="AlphaFoldDB" id="A0A6H1ZNZ7"/>
<dbReference type="EMBL" id="MT142075">
    <property type="protein sequence ID" value="QJA74113.1"/>
    <property type="molecule type" value="Genomic_DNA"/>
</dbReference>
<evidence type="ECO:0000313" key="1">
    <source>
        <dbReference type="EMBL" id="QJA49646.1"/>
    </source>
</evidence>
<protein>
    <submittedName>
        <fullName evidence="1">Uncharacterized protein</fullName>
    </submittedName>
</protein>
<dbReference type="EMBL" id="MT144147">
    <property type="protein sequence ID" value="QJA49646.1"/>
    <property type="molecule type" value="Genomic_DNA"/>
</dbReference>
<proteinExistence type="predicted"/>
<reference evidence="1" key="1">
    <citation type="submission" date="2020-03" db="EMBL/GenBank/DDBJ databases">
        <title>The deep terrestrial virosphere.</title>
        <authorList>
            <person name="Holmfeldt K."/>
            <person name="Nilsson E."/>
            <person name="Simone D."/>
            <person name="Lopez-Fernandez M."/>
            <person name="Wu X."/>
            <person name="de Brujin I."/>
            <person name="Lundin D."/>
            <person name="Andersson A."/>
            <person name="Bertilsson S."/>
            <person name="Dopson M."/>
        </authorList>
    </citation>
    <scope>NUCLEOTIDE SEQUENCE</scope>
    <source>
        <strain evidence="2">MM415A02093</strain>
        <strain evidence="1">TM448A01421</strain>
    </source>
</reference>
<gene>
    <name evidence="2" type="ORF">MM415A02093_0006</name>
    <name evidence="1" type="ORF">TM448A01421_0003</name>
</gene>
<name>A0A6H1ZNZ7_9ZZZZ</name>